<accession>A0A3N5BIH7</accession>
<dbReference type="EMBL" id="RKRE01000001">
    <property type="protein sequence ID" value="RPF49468.1"/>
    <property type="molecule type" value="Genomic_DNA"/>
</dbReference>
<organism evidence="2 3">
    <name type="scientific">Thermodesulfitimonas autotrophica</name>
    <dbReference type="NCBI Taxonomy" id="1894989"/>
    <lineage>
        <taxon>Bacteria</taxon>
        <taxon>Bacillati</taxon>
        <taxon>Bacillota</taxon>
        <taxon>Clostridia</taxon>
        <taxon>Thermoanaerobacterales</taxon>
        <taxon>Thermoanaerobacteraceae</taxon>
        <taxon>Thermodesulfitimonas</taxon>
    </lineage>
</organism>
<protein>
    <submittedName>
        <fullName evidence="2">Uncharacterized protein</fullName>
    </submittedName>
</protein>
<comment type="caution">
    <text evidence="2">The sequence shown here is derived from an EMBL/GenBank/DDBJ whole genome shotgun (WGS) entry which is preliminary data.</text>
</comment>
<keyword evidence="3" id="KW-1185">Reference proteome</keyword>
<proteinExistence type="predicted"/>
<evidence type="ECO:0000256" key="1">
    <source>
        <dbReference type="SAM" id="Coils"/>
    </source>
</evidence>
<dbReference type="AlphaFoldDB" id="A0A3N5BIH7"/>
<dbReference type="Proteomes" id="UP000282654">
    <property type="component" value="Unassembled WGS sequence"/>
</dbReference>
<feature type="coiled-coil region" evidence="1">
    <location>
        <begin position="66"/>
        <end position="169"/>
    </location>
</feature>
<keyword evidence="1" id="KW-0175">Coiled coil</keyword>
<gene>
    <name evidence="2" type="ORF">EDD75_0283</name>
</gene>
<sequence>MGFVSYLEDLIEQLNTFAVEWKKRFKEDDLLEQGDLLVRRAANLAEKLQTWIELASDPNVDIVRQLVCLKDEHADLKSQYKRLEEEYVLLQKKYQNLECRLVGSLELARKLKEKNKRLMTQLRSRESFKKACIEMERRCKQLEEINKNLRKEKEVLKRENRELREKLKVPF</sequence>
<evidence type="ECO:0000313" key="2">
    <source>
        <dbReference type="EMBL" id="RPF49468.1"/>
    </source>
</evidence>
<dbReference type="RefSeq" id="WP_123926965.1">
    <property type="nucleotide sequence ID" value="NZ_RKRE01000001.1"/>
</dbReference>
<evidence type="ECO:0000313" key="3">
    <source>
        <dbReference type="Proteomes" id="UP000282654"/>
    </source>
</evidence>
<reference evidence="2 3" key="1">
    <citation type="submission" date="2018-11" db="EMBL/GenBank/DDBJ databases">
        <title>Genomic Encyclopedia of Type Strains, Phase IV (KMG-IV): sequencing the most valuable type-strain genomes for metagenomic binning, comparative biology and taxonomic classification.</title>
        <authorList>
            <person name="Goeker M."/>
        </authorList>
    </citation>
    <scope>NUCLEOTIDE SEQUENCE [LARGE SCALE GENOMIC DNA]</scope>
    <source>
        <strain evidence="2 3">DSM 102936</strain>
    </source>
</reference>
<name>A0A3N5BIH7_9THEO</name>